<protein>
    <recommendedName>
        <fullName evidence="4">LPS-assembly protein LptD</fullName>
    </recommendedName>
</protein>
<evidence type="ECO:0000259" key="7">
    <source>
        <dbReference type="Pfam" id="PF19838"/>
    </source>
</evidence>
<keyword evidence="2 4" id="KW-0472">Membrane</keyword>
<proteinExistence type="inferred from homology"/>
<dbReference type="GO" id="GO:0043165">
    <property type="term" value="P:Gram-negative-bacterium-type cell outer membrane assembly"/>
    <property type="evidence" value="ECO:0007669"/>
    <property type="project" value="UniProtKB-UniRule"/>
</dbReference>
<feature type="domain" description="LPS-assembly protein LptD central" evidence="7">
    <location>
        <begin position="211"/>
        <end position="278"/>
    </location>
</feature>
<accession>A0A4Y3TTG1</accession>
<evidence type="ECO:0000256" key="1">
    <source>
        <dbReference type="ARBA" id="ARBA00022729"/>
    </source>
</evidence>
<dbReference type="AlphaFoldDB" id="A0A4Y3TTG1"/>
<gene>
    <name evidence="4 8" type="primary">lptD</name>
    <name evidence="8" type="ORF">APE01nite_01840</name>
</gene>
<dbReference type="GO" id="GO:1990351">
    <property type="term" value="C:transporter complex"/>
    <property type="evidence" value="ECO:0007669"/>
    <property type="project" value="TreeGrafter"/>
</dbReference>
<keyword evidence="1 4" id="KW-0732">Signal</keyword>
<dbReference type="InterPro" id="IPR045659">
    <property type="entry name" value="LptD_2"/>
</dbReference>
<feature type="domain" description="Organic solvent tolerance-like N-terminal" evidence="5">
    <location>
        <begin position="67"/>
        <end position="139"/>
    </location>
</feature>
<comment type="subunit">
    <text evidence="4">Component of the lipopolysaccharide transport and assembly complex.</text>
</comment>
<keyword evidence="3 4" id="KW-0998">Cell outer membrane</keyword>
<dbReference type="PANTHER" id="PTHR30189">
    <property type="entry name" value="LPS-ASSEMBLY PROTEIN"/>
    <property type="match status" value="1"/>
</dbReference>
<evidence type="ECO:0000313" key="8">
    <source>
        <dbReference type="EMBL" id="GEB84387.1"/>
    </source>
</evidence>
<dbReference type="Pfam" id="PF04453">
    <property type="entry name" value="LptD"/>
    <property type="match status" value="1"/>
</dbReference>
<dbReference type="PANTHER" id="PTHR30189:SF1">
    <property type="entry name" value="LPS-ASSEMBLY PROTEIN LPTD"/>
    <property type="match status" value="1"/>
</dbReference>
<evidence type="ECO:0000313" key="9">
    <source>
        <dbReference type="Proteomes" id="UP000317730"/>
    </source>
</evidence>
<dbReference type="Gene3D" id="2.60.450.10">
    <property type="entry name" value="Lipopolysaccharide (LPS) transport protein A like domain"/>
    <property type="match status" value="1"/>
</dbReference>
<evidence type="ECO:0000259" key="5">
    <source>
        <dbReference type="Pfam" id="PF03968"/>
    </source>
</evidence>
<dbReference type="PROSITE" id="PS51257">
    <property type="entry name" value="PROKAR_LIPOPROTEIN"/>
    <property type="match status" value="1"/>
</dbReference>
<comment type="function">
    <text evidence="4">Involved in the assembly of lipopolysaccharide (LPS) at the surface of the outer membrane.</text>
</comment>
<dbReference type="Pfam" id="PF03968">
    <property type="entry name" value="LptD_N"/>
    <property type="match status" value="1"/>
</dbReference>
<dbReference type="EMBL" id="BJMV01000001">
    <property type="protein sequence ID" value="GEB84387.1"/>
    <property type="molecule type" value="Genomic_DNA"/>
</dbReference>
<dbReference type="GO" id="GO:0009279">
    <property type="term" value="C:cell outer membrane"/>
    <property type="evidence" value="ECO:0007669"/>
    <property type="project" value="UniProtKB-SubCell"/>
</dbReference>
<dbReference type="Pfam" id="PF19838">
    <property type="entry name" value="LptD_2"/>
    <property type="match status" value="1"/>
</dbReference>
<dbReference type="HAMAP" id="MF_01411">
    <property type="entry name" value="LPS_assembly_LptD"/>
    <property type="match status" value="1"/>
</dbReference>
<comment type="caution">
    <text evidence="4">Lacks conserved residue(s) required for the propagation of feature annotation.</text>
</comment>
<comment type="subcellular location">
    <subcellularLocation>
        <location evidence="4">Cell outer membrane</location>
    </subcellularLocation>
</comment>
<sequence length="780" mass="87390">MSLALRPLQRTSRPCRRASLSAATALGSIIACSVLLRPTAAWAQFRPQQIHFHADTHSSSDSPATFQADKVDYNDTDHTVTWSGNVQVWQDERVLRADQIVYDRDTGVVTARGNVATVQSDGTVLYAQYAELSGGMRNGVMLHVYADMGDNVKMAANGLRRTNGKVNDLSRAVYTACEICAKDKTRAPFWQFRAYGATQDVEHSKLDFRDTYVDILGIPVFYMPFFSMPDPSAKRQSGFLMPGITPHDSYLGTYFTIPYYWVINDQSDLTVQGLFSTATGPQISGVYRQALNFGSLNIRGGFAYDTHHNLNYTNGFGNRVSSGDPHGMQGHIFARGLFNIDEHWRAGANINLATSANYMRDYRVQGYGSEMLSSNAFLEGFGTGAYSRLDAQYYQGLNQGVIHNSDLPAALPRYTYSFVGQPDALGGRLSVNTTDFYVRRTTGASDQRGELQLNWDRPFHTKAGEQFLLTLRLDSTLYRASKLYQLPNYYAHSTGHGMISGMVLPTIALKTNWPFIRSFGHGRGTQLIEPIVQAIYAPNTGNGTDDGIPNEDSFAYEFTDSTLFSLNRYQGTDRLDGGLRANVGVHANWTWSGHEVDFLVGQSFQEHIEHDRLPYSGLDHHASDVVARARVSPTQYFSFTSRMRYDPYTSQINFGDALFNLNVPHMRLNGGYIWEPITPYYYYATNYQTNDLNRLYTTRTSELSGGVSVYWDNWHASIFSRRSLSRQQFVSNGVTAGYSNDCFGIDFMYLKQYTSIGGIQRYSTYLVTLSLKSLGAFGVK</sequence>
<dbReference type="InterPro" id="IPR020889">
    <property type="entry name" value="LipoPS_assembly_LptD"/>
</dbReference>
<evidence type="ECO:0000259" key="6">
    <source>
        <dbReference type="Pfam" id="PF04453"/>
    </source>
</evidence>
<organism evidence="8 9">
    <name type="scientific">Acetobacter peroxydans</name>
    <dbReference type="NCBI Taxonomy" id="104098"/>
    <lineage>
        <taxon>Bacteria</taxon>
        <taxon>Pseudomonadati</taxon>
        <taxon>Pseudomonadota</taxon>
        <taxon>Alphaproteobacteria</taxon>
        <taxon>Acetobacterales</taxon>
        <taxon>Acetobacteraceae</taxon>
        <taxon>Acetobacter</taxon>
    </lineage>
</organism>
<dbReference type="InterPro" id="IPR005653">
    <property type="entry name" value="OstA-like_N"/>
</dbReference>
<evidence type="ECO:0000256" key="3">
    <source>
        <dbReference type="ARBA" id="ARBA00023237"/>
    </source>
</evidence>
<dbReference type="Proteomes" id="UP000317730">
    <property type="component" value="Unassembled WGS sequence"/>
</dbReference>
<comment type="caution">
    <text evidence="8">The sequence shown here is derived from an EMBL/GenBank/DDBJ whole genome shotgun (WGS) entry which is preliminary data.</text>
</comment>
<keyword evidence="9" id="KW-1185">Reference proteome</keyword>
<dbReference type="InterPro" id="IPR050218">
    <property type="entry name" value="LptD"/>
</dbReference>
<comment type="similarity">
    <text evidence="4">Belongs to the LptD family.</text>
</comment>
<name>A0A4Y3TTG1_9PROT</name>
<reference evidence="8 9" key="1">
    <citation type="submission" date="2019-06" db="EMBL/GenBank/DDBJ databases">
        <title>Whole genome shotgun sequence of Acetobacter peroxydans NBRC 13755.</title>
        <authorList>
            <person name="Hosoyama A."/>
            <person name="Uohara A."/>
            <person name="Ohji S."/>
            <person name="Ichikawa N."/>
        </authorList>
    </citation>
    <scope>NUCLEOTIDE SEQUENCE [LARGE SCALE GENOMIC DNA]</scope>
    <source>
        <strain evidence="8 9">NBRC 13755</strain>
    </source>
</reference>
<evidence type="ECO:0000256" key="4">
    <source>
        <dbReference type="HAMAP-Rule" id="MF_01411"/>
    </source>
</evidence>
<dbReference type="InterPro" id="IPR007543">
    <property type="entry name" value="LptD_C"/>
</dbReference>
<dbReference type="GO" id="GO:0015920">
    <property type="term" value="P:lipopolysaccharide transport"/>
    <property type="evidence" value="ECO:0007669"/>
    <property type="project" value="InterPro"/>
</dbReference>
<feature type="domain" description="LptD C-terminal" evidence="6">
    <location>
        <begin position="329"/>
        <end position="689"/>
    </location>
</feature>
<evidence type="ECO:0000256" key="2">
    <source>
        <dbReference type="ARBA" id="ARBA00023136"/>
    </source>
</evidence>